<evidence type="ECO:0000313" key="8">
    <source>
        <dbReference type="EMBL" id="GKV01807.1"/>
    </source>
</evidence>
<dbReference type="GO" id="GO:0016567">
    <property type="term" value="P:protein ubiquitination"/>
    <property type="evidence" value="ECO:0007669"/>
    <property type="project" value="TreeGrafter"/>
</dbReference>
<dbReference type="SUPFAM" id="SSF57850">
    <property type="entry name" value="RING/U-box"/>
    <property type="match status" value="1"/>
</dbReference>
<dbReference type="PROSITE" id="PS50297">
    <property type="entry name" value="ANK_REP_REGION"/>
    <property type="match status" value="1"/>
</dbReference>
<dbReference type="Pfam" id="PF13920">
    <property type="entry name" value="zf-C3HC4_3"/>
    <property type="match status" value="1"/>
</dbReference>
<organism evidence="8 9">
    <name type="scientific">Rubroshorea leprosula</name>
    <dbReference type="NCBI Taxonomy" id="152421"/>
    <lineage>
        <taxon>Eukaryota</taxon>
        <taxon>Viridiplantae</taxon>
        <taxon>Streptophyta</taxon>
        <taxon>Embryophyta</taxon>
        <taxon>Tracheophyta</taxon>
        <taxon>Spermatophyta</taxon>
        <taxon>Magnoliopsida</taxon>
        <taxon>eudicotyledons</taxon>
        <taxon>Gunneridae</taxon>
        <taxon>Pentapetalae</taxon>
        <taxon>rosids</taxon>
        <taxon>malvids</taxon>
        <taxon>Malvales</taxon>
        <taxon>Dipterocarpaceae</taxon>
        <taxon>Rubroshorea</taxon>
    </lineage>
</organism>
<dbReference type="InterPro" id="IPR036770">
    <property type="entry name" value="Ankyrin_rpt-contain_sf"/>
</dbReference>
<dbReference type="GO" id="GO:0061630">
    <property type="term" value="F:ubiquitin protein ligase activity"/>
    <property type="evidence" value="ECO:0007669"/>
    <property type="project" value="TreeGrafter"/>
</dbReference>
<dbReference type="Gene3D" id="1.25.40.20">
    <property type="entry name" value="Ankyrin repeat-containing domain"/>
    <property type="match status" value="1"/>
</dbReference>
<dbReference type="InterPro" id="IPR013083">
    <property type="entry name" value="Znf_RING/FYVE/PHD"/>
</dbReference>
<dbReference type="Pfam" id="PF12796">
    <property type="entry name" value="Ank_2"/>
    <property type="match status" value="1"/>
</dbReference>
<dbReference type="PROSITE" id="PS50088">
    <property type="entry name" value="ANK_REPEAT"/>
    <property type="match status" value="1"/>
</dbReference>
<evidence type="ECO:0000256" key="3">
    <source>
        <dbReference type="ARBA" id="ARBA00022833"/>
    </source>
</evidence>
<protein>
    <recommendedName>
        <fullName evidence="7">RING-type domain-containing protein</fullName>
    </recommendedName>
</protein>
<dbReference type="SUPFAM" id="SSF48403">
    <property type="entry name" value="Ankyrin repeat"/>
    <property type="match status" value="1"/>
</dbReference>
<evidence type="ECO:0000259" key="7">
    <source>
        <dbReference type="PROSITE" id="PS50089"/>
    </source>
</evidence>
<sequence length="468" mass="50619">MNPGLIGVAKTLIEKGANINAYRPGCNAGTPLHHAAKRGLEQTVKLLLSHGANALVRNDDCLTPLDVARMKGYTSIVHAIENHICYFSGWMREFYGPGFLGGFLAPRLLSRKIWVVIIPCGFGNAIKPPRFELAIYSTLQDAQPRTVISLLKADIEEPKFHKPDPSISIFDQLTKTRFKLAPGTEGDKQQLQWLYSACRGIPPARPSLTDHDSQILSTASTHQIASEDRIQDSSNNHQISGVAHWENSTNIENYNGWGTPAVPAHPESSSSAWLHEVPKEDYNGWGLPDSKPAGKQNLGVDSAHLKSSGSGWLDKVPKDDYNGWGVSDSRPIGKQRQGIQTQVDFPSLIVHVSSNFSPSVSTAPSAPPIPNEVLDEGSILYPSIDLNPVNMSIHPTTEHGASSTTNNPTDGGGSSSCIICWEAPVQGACIPCGHMAGCMSCLNEIKAKKGLCPVCRANINQVVRLYAV</sequence>
<keyword evidence="2 5" id="KW-0863">Zinc-finger</keyword>
<name>A0AAV5IIN0_9ROSI</name>
<proteinExistence type="predicted"/>
<feature type="domain" description="RING-type" evidence="7">
    <location>
        <begin position="417"/>
        <end position="456"/>
    </location>
</feature>
<keyword evidence="1" id="KW-0479">Metal-binding</keyword>
<keyword evidence="3" id="KW-0862">Zinc</keyword>
<dbReference type="PANTHER" id="PTHR46858">
    <property type="entry name" value="OS05G0521000 PROTEIN"/>
    <property type="match status" value="1"/>
</dbReference>
<evidence type="ECO:0000256" key="4">
    <source>
        <dbReference type="PROSITE-ProRule" id="PRU00023"/>
    </source>
</evidence>
<dbReference type="GO" id="GO:0008270">
    <property type="term" value="F:zinc ion binding"/>
    <property type="evidence" value="ECO:0007669"/>
    <property type="project" value="UniProtKB-KW"/>
</dbReference>
<dbReference type="PROSITE" id="PS50089">
    <property type="entry name" value="ZF_RING_2"/>
    <property type="match status" value="1"/>
</dbReference>
<keyword evidence="4" id="KW-0040">ANK repeat</keyword>
<evidence type="ECO:0000313" key="9">
    <source>
        <dbReference type="Proteomes" id="UP001054252"/>
    </source>
</evidence>
<reference evidence="8 9" key="1">
    <citation type="journal article" date="2021" name="Commun. Biol.">
        <title>The genome of Shorea leprosula (Dipterocarpaceae) highlights the ecological relevance of drought in aseasonal tropical rainforests.</title>
        <authorList>
            <person name="Ng K.K.S."/>
            <person name="Kobayashi M.J."/>
            <person name="Fawcett J.A."/>
            <person name="Hatakeyama M."/>
            <person name="Paape T."/>
            <person name="Ng C.H."/>
            <person name="Ang C.C."/>
            <person name="Tnah L.H."/>
            <person name="Lee C.T."/>
            <person name="Nishiyama T."/>
            <person name="Sese J."/>
            <person name="O'Brien M.J."/>
            <person name="Copetti D."/>
            <person name="Mohd Noor M.I."/>
            <person name="Ong R.C."/>
            <person name="Putra M."/>
            <person name="Sireger I.Z."/>
            <person name="Indrioko S."/>
            <person name="Kosugi Y."/>
            <person name="Izuno A."/>
            <person name="Isagi Y."/>
            <person name="Lee S.L."/>
            <person name="Shimizu K.K."/>
        </authorList>
    </citation>
    <scope>NUCLEOTIDE SEQUENCE [LARGE SCALE GENOMIC DNA]</scope>
    <source>
        <strain evidence="8">214</strain>
    </source>
</reference>
<evidence type="ECO:0000256" key="6">
    <source>
        <dbReference type="SAM" id="MobiDB-lite"/>
    </source>
</evidence>
<comment type="caution">
    <text evidence="8">The sequence shown here is derived from an EMBL/GenBank/DDBJ whole genome shotgun (WGS) entry which is preliminary data.</text>
</comment>
<dbReference type="AlphaFoldDB" id="A0AAV5IIN0"/>
<dbReference type="EMBL" id="BPVZ01000017">
    <property type="protein sequence ID" value="GKV01807.1"/>
    <property type="molecule type" value="Genomic_DNA"/>
</dbReference>
<feature type="region of interest" description="Disordered" evidence="6">
    <location>
        <begin position="284"/>
        <end position="312"/>
    </location>
</feature>
<feature type="repeat" description="ANK" evidence="4">
    <location>
        <begin position="27"/>
        <end position="59"/>
    </location>
</feature>
<dbReference type="InterPro" id="IPR001841">
    <property type="entry name" value="Znf_RING"/>
</dbReference>
<dbReference type="PANTHER" id="PTHR46858:SF7">
    <property type="entry name" value="RING-TYPE DOMAIN-CONTAINING PROTEIN"/>
    <property type="match status" value="1"/>
</dbReference>
<dbReference type="Proteomes" id="UP001054252">
    <property type="component" value="Unassembled WGS sequence"/>
</dbReference>
<keyword evidence="9" id="KW-1185">Reference proteome</keyword>
<evidence type="ECO:0000256" key="2">
    <source>
        <dbReference type="ARBA" id="ARBA00022771"/>
    </source>
</evidence>
<dbReference type="Gene3D" id="3.30.40.10">
    <property type="entry name" value="Zinc/RING finger domain, C3HC4 (zinc finger)"/>
    <property type="match status" value="1"/>
</dbReference>
<dbReference type="CDD" id="cd23129">
    <property type="entry name" value="RING-HC_XBAT35-like"/>
    <property type="match status" value="1"/>
</dbReference>
<gene>
    <name evidence="8" type="ORF">SLEP1_g14332</name>
</gene>
<dbReference type="InterPro" id="IPR002110">
    <property type="entry name" value="Ankyrin_rpt"/>
</dbReference>
<evidence type="ECO:0000256" key="5">
    <source>
        <dbReference type="PROSITE-ProRule" id="PRU00175"/>
    </source>
</evidence>
<accession>A0AAV5IIN0</accession>
<evidence type="ECO:0000256" key="1">
    <source>
        <dbReference type="ARBA" id="ARBA00022723"/>
    </source>
</evidence>